<dbReference type="AlphaFoldDB" id="A0AAD3CNZ6"/>
<evidence type="ECO:0000256" key="1">
    <source>
        <dbReference type="ARBA" id="ARBA00008834"/>
    </source>
</evidence>
<dbReference type="Pfam" id="PF00295">
    <property type="entry name" value="Glyco_hydro_28"/>
    <property type="match status" value="2"/>
</dbReference>
<keyword evidence="7" id="KW-0732">Signal</keyword>
<feature type="signal peptide" evidence="7">
    <location>
        <begin position="1"/>
        <end position="18"/>
    </location>
</feature>
<evidence type="ECO:0008006" key="10">
    <source>
        <dbReference type="Google" id="ProtNLM"/>
    </source>
</evidence>
<proteinExistence type="inferred from homology"/>
<reference evidence="8 9" key="1">
    <citation type="journal article" date="2021" name="Sci. Rep.">
        <title>The genome of the diatom Chaetoceros tenuissimus carries an ancient integrated fragment of an extant virus.</title>
        <authorList>
            <person name="Hongo Y."/>
            <person name="Kimura K."/>
            <person name="Takaki Y."/>
            <person name="Yoshida Y."/>
            <person name="Baba S."/>
            <person name="Kobayashi G."/>
            <person name="Nagasaki K."/>
            <person name="Hano T."/>
            <person name="Tomaru Y."/>
        </authorList>
    </citation>
    <scope>NUCLEOTIDE SEQUENCE [LARGE SCALE GENOMIC DNA]</scope>
    <source>
        <strain evidence="8 9">NIES-3715</strain>
    </source>
</reference>
<protein>
    <recommendedName>
        <fullName evidence="10">Polygalacturonase</fullName>
    </recommendedName>
</protein>
<evidence type="ECO:0000256" key="5">
    <source>
        <dbReference type="ARBA" id="ARBA00023295"/>
    </source>
</evidence>
<feature type="chain" id="PRO_5042284911" description="Polygalacturonase" evidence="7">
    <location>
        <begin position="19"/>
        <end position="573"/>
    </location>
</feature>
<dbReference type="Gene3D" id="2.160.20.10">
    <property type="entry name" value="Single-stranded right-handed beta-helix, Pectin lyase-like"/>
    <property type="match status" value="1"/>
</dbReference>
<name>A0AAD3CNZ6_9STRA</name>
<evidence type="ECO:0000256" key="7">
    <source>
        <dbReference type="SAM" id="SignalP"/>
    </source>
</evidence>
<comment type="caution">
    <text evidence="8">The sequence shown here is derived from an EMBL/GenBank/DDBJ whole genome shotgun (WGS) entry which is preliminary data.</text>
</comment>
<keyword evidence="9" id="KW-1185">Reference proteome</keyword>
<dbReference type="Proteomes" id="UP001054902">
    <property type="component" value="Unassembled WGS sequence"/>
</dbReference>
<accession>A0AAD3CNZ6</accession>
<dbReference type="EMBL" id="BLLK01000027">
    <property type="protein sequence ID" value="GFH48179.1"/>
    <property type="molecule type" value="Genomic_DNA"/>
</dbReference>
<dbReference type="InterPro" id="IPR000743">
    <property type="entry name" value="Glyco_hydro_28"/>
</dbReference>
<dbReference type="GO" id="GO:0005975">
    <property type="term" value="P:carbohydrate metabolic process"/>
    <property type="evidence" value="ECO:0007669"/>
    <property type="project" value="InterPro"/>
</dbReference>
<keyword evidence="5 6" id="KW-0326">Glycosidase</keyword>
<keyword evidence="3" id="KW-1015">Disulfide bond</keyword>
<keyword evidence="4" id="KW-0325">Glycoprotein</keyword>
<dbReference type="PANTHER" id="PTHR31736:SF19">
    <property type="entry name" value="PECTIN LYASE SUPERFAMILY PROTEIN-RELATED"/>
    <property type="match status" value="1"/>
</dbReference>
<sequence>MICFYALVCFAFCSGIEARIITIEDFGGKPDSQIPSPKEPLLHSEFHHSSVKKVNTLRVKHHRAKDDENIKKQAIENTKAYNLAMQAAERGDRILLKEHETYTFIGGIEGVNLNGVTLDFAGYTRFIFDLDQWPMRNYTGGAQDVTDLEYVPCIDLVDCKDVVITCSAQDKAIVDVDYETDEIYLDQDSGNGGIIDGRGKKWWDSAIIGDIDVENRPRLIDIRGSMNVTVENLTLVNSPYWSLTLEAIGAEVHHVNVLIDRKYQRRIHNNTEIRQQFVGTEDVESEARTARRLRSRELKFHFPDVFPDWVLQPQNLNTDGIDPIGQNIYIHDCIILNDDDSIAVKPPRHGKRGSILNGTIPYDCTRNVTVEDVVLTGFGASIGSVGPSPMSDYHPCVDQVSFKRIKMPGTGKGIYIKSNKSDCNNGVGSSITNILYDDIYIKSPVWWPIWIGPQQQHEPHSSLGGNCELDYPIGTVKCPTQGCTNFENITIRNVLIEDPLLSPGVLMGNASSPMKNIFFDNVTMNVPFKYYLTHGRLPFHTRRFPFKGRYKVKGVQGVARNCNPIPDGFDVIE</sequence>
<comment type="similarity">
    <text evidence="1 6">Belongs to the glycosyl hydrolase 28 family.</text>
</comment>
<evidence type="ECO:0000256" key="3">
    <source>
        <dbReference type="ARBA" id="ARBA00023157"/>
    </source>
</evidence>
<dbReference type="PANTHER" id="PTHR31736">
    <property type="match status" value="1"/>
</dbReference>
<evidence type="ECO:0000313" key="9">
    <source>
        <dbReference type="Proteomes" id="UP001054902"/>
    </source>
</evidence>
<evidence type="ECO:0000256" key="6">
    <source>
        <dbReference type="RuleBase" id="RU361169"/>
    </source>
</evidence>
<dbReference type="InterPro" id="IPR012334">
    <property type="entry name" value="Pectin_lyas_fold"/>
</dbReference>
<evidence type="ECO:0000256" key="4">
    <source>
        <dbReference type="ARBA" id="ARBA00023180"/>
    </source>
</evidence>
<keyword evidence="2 6" id="KW-0378">Hydrolase</keyword>
<evidence type="ECO:0000313" key="8">
    <source>
        <dbReference type="EMBL" id="GFH48179.1"/>
    </source>
</evidence>
<evidence type="ECO:0000256" key="2">
    <source>
        <dbReference type="ARBA" id="ARBA00022801"/>
    </source>
</evidence>
<dbReference type="SUPFAM" id="SSF51126">
    <property type="entry name" value="Pectin lyase-like"/>
    <property type="match status" value="1"/>
</dbReference>
<gene>
    <name evidence="8" type="ORF">CTEN210_04655</name>
</gene>
<organism evidence="8 9">
    <name type="scientific">Chaetoceros tenuissimus</name>
    <dbReference type="NCBI Taxonomy" id="426638"/>
    <lineage>
        <taxon>Eukaryota</taxon>
        <taxon>Sar</taxon>
        <taxon>Stramenopiles</taxon>
        <taxon>Ochrophyta</taxon>
        <taxon>Bacillariophyta</taxon>
        <taxon>Coscinodiscophyceae</taxon>
        <taxon>Chaetocerotophycidae</taxon>
        <taxon>Chaetocerotales</taxon>
        <taxon>Chaetocerotaceae</taxon>
        <taxon>Chaetoceros</taxon>
    </lineage>
</organism>
<dbReference type="GO" id="GO:0004650">
    <property type="term" value="F:polygalacturonase activity"/>
    <property type="evidence" value="ECO:0007669"/>
    <property type="project" value="InterPro"/>
</dbReference>
<dbReference type="InterPro" id="IPR011050">
    <property type="entry name" value="Pectin_lyase_fold/virulence"/>
</dbReference>
<dbReference type="GO" id="GO:0046576">
    <property type="term" value="F:rhamnogalacturonan alpha-L-rhamnopyranosyl-(1-&gt;4)-alpha-D-galactopyranosyluronide lyase activity"/>
    <property type="evidence" value="ECO:0007669"/>
    <property type="project" value="UniProtKB-ARBA"/>
</dbReference>